<evidence type="ECO:0000313" key="2">
    <source>
        <dbReference type="Proteomes" id="UP001597344"/>
    </source>
</evidence>
<protein>
    <submittedName>
        <fullName evidence="1">Crp/Fnr family transcriptional regulator</fullName>
    </submittedName>
</protein>
<dbReference type="Gene3D" id="2.60.120.10">
    <property type="entry name" value="Jelly Rolls"/>
    <property type="match status" value="1"/>
</dbReference>
<accession>A0ABW5AXD1</accession>
<dbReference type="InterPro" id="IPR018490">
    <property type="entry name" value="cNMP-bd_dom_sf"/>
</dbReference>
<name>A0ABW5AXD1_9FLAO</name>
<dbReference type="RefSeq" id="WP_378320346.1">
    <property type="nucleotide sequence ID" value="NZ_JBHUHY010000011.1"/>
</dbReference>
<dbReference type="InterPro" id="IPR014710">
    <property type="entry name" value="RmlC-like_jellyroll"/>
</dbReference>
<gene>
    <name evidence="1" type="ORF">ACFSJT_11180</name>
</gene>
<keyword evidence="2" id="KW-1185">Reference proteome</keyword>
<proteinExistence type="predicted"/>
<comment type="caution">
    <text evidence="1">The sequence shown here is derived from an EMBL/GenBank/DDBJ whole genome shotgun (WGS) entry which is preliminary data.</text>
</comment>
<organism evidence="1 2">
    <name type="scientific">Aquimarina celericrescens</name>
    <dbReference type="NCBI Taxonomy" id="1964542"/>
    <lineage>
        <taxon>Bacteria</taxon>
        <taxon>Pseudomonadati</taxon>
        <taxon>Bacteroidota</taxon>
        <taxon>Flavobacteriia</taxon>
        <taxon>Flavobacteriales</taxon>
        <taxon>Flavobacteriaceae</taxon>
        <taxon>Aquimarina</taxon>
    </lineage>
</organism>
<evidence type="ECO:0000313" key="1">
    <source>
        <dbReference type="EMBL" id="MFD2187351.1"/>
    </source>
</evidence>
<dbReference type="Proteomes" id="UP001597344">
    <property type="component" value="Unassembled WGS sequence"/>
</dbReference>
<dbReference type="EMBL" id="JBHUHY010000011">
    <property type="protein sequence ID" value="MFD2187351.1"/>
    <property type="molecule type" value="Genomic_DNA"/>
</dbReference>
<reference evidence="2" key="1">
    <citation type="journal article" date="2019" name="Int. J. Syst. Evol. Microbiol.">
        <title>The Global Catalogue of Microorganisms (GCM) 10K type strain sequencing project: providing services to taxonomists for standard genome sequencing and annotation.</title>
        <authorList>
            <consortium name="The Broad Institute Genomics Platform"/>
            <consortium name="The Broad Institute Genome Sequencing Center for Infectious Disease"/>
            <person name="Wu L."/>
            <person name="Ma J."/>
        </authorList>
    </citation>
    <scope>NUCLEOTIDE SEQUENCE [LARGE SCALE GENOMIC DNA]</scope>
    <source>
        <strain evidence="2">DT92</strain>
    </source>
</reference>
<dbReference type="SUPFAM" id="SSF51206">
    <property type="entry name" value="cAMP-binding domain-like"/>
    <property type="match status" value="1"/>
</dbReference>
<sequence>MIDYLSSIVKLDDTAKDKFLSIYKQEHLNKYEHFIEVNTGKAKLAFLKKGILRAYRISAEGEEITTRFFVAPCFVFDFVSFRKEVSSKINIQSLTSVELQTAYVDDFLKIRNCNNVLGKIHLRLLEELCYFHKVRETSLMLDSATERYLDFINTYKELSERIPQHYIASYLGIKPQSLSRIRKKILENKW</sequence>